<dbReference type="EMBL" id="JACGCI010000047">
    <property type="protein sequence ID" value="KAF6751823.1"/>
    <property type="molecule type" value="Genomic_DNA"/>
</dbReference>
<dbReference type="AlphaFoldDB" id="A0A8H6HTZ9"/>
<feature type="compositionally biased region" description="Pro residues" evidence="1">
    <location>
        <begin position="47"/>
        <end position="56"/>
    </location>
</feature>
<evidence type="ECO:0000256" key="1">
    <source>
        <dbReference type="SAM" id="MobiDB-lite"/>
    </source>
</evidence>
<comment type="caution">
    <text evidence="2">The sequence shown here is derived from an EMBL/GenBank/DDBJ whole genome shotgun (WGS) entry which is preliminary data.</text>
</comment>
<evidence type="ECO:0000313" key="3">
    <source>
        <dbReference type="Proteomes" id="UP000521943"/>
    </source>
</evidence>
<organism evidence="2 3">
    <name type="scientific">Ephemerocybe angulata</name>
    <dbReference type="NCBI Taxonomy" id="980116"/>
    <lineage>
        <taxon>Eukaryota</taxon>
        <taxon>Fungi</taxon>
        <taxon>Dikarya</taxon>
        <taxon>Basidiomycota</taxon>
        <taxon>Agaricomycotina</taxon>
        <taxon>Agaricomycetes</taxon>
        <taxon>Agaricomycetidae</taxon>
        <taxon>Agaricales</taxon>
        <taxon>Agaricineae</taxon>
        <taxon>Psathyrellaceae</taxon>
        <taxon>Ephemerocybe</taxon>
    </lineage>
</organism>
<sequence length="228" mass="25113">MACTEDSIIDSVDDQLGTPLASFDSFRGGKYFPSLPPHILATSTGVPQPPIRNPPHPSEKTPEAIRSDTPSTESTAMQTPENTQYSLMAIDGLVLTSGAFCSSIRGYEDQIMLMLTEYITARHRHWELNTQGTHTRLEDAKAIVRNLADTSRRWPEPRARMAATHAFALMNALSVSSVRSMTFNSPSFFIIIHLSTIIIARPSPTVFLPLILTSFTTPVLPSLRISVT</sequence>
<keyword evidence="3" id="KW-1185">Reference proteome</keyword>
<name>A0A8H6HTZ9_9AGAR</name>
<feature type="region of interest" description="Disordered" evidence="1">
    <location>
        <begin position="42"/>
        <end position="80"/>
    </location>
</feature>
<reference evidence="2 3" key="1">
    <citation type="submission" date="2020-07" db="EMBL/GenBank/DDBJ databases">
        <title>Comparative genomics of pyrophilous fungi reveals a link between fire events and developmental genes.</title>
        <authorList>
            <consortium name="DOE Joint Genome Institute"/>
            <person name="Steindorff A.S."/>
            <person name="Carver A."/>
            <person name="Calhoun S."/>
            <person name="Stillman K."/>
            <person name="Liu H."/>
            <person name="Lipzen A."/>
            <person name="Pangilinan J."/>
            <person name="Labutti K."/>
            <person name="Bruns T.D."/>
            <person name="Grigoriev I.V."/>
        </authorList>
    </citation>
    <scope>NUCLEOTIDE SEQUENCE [LARGE SCALE GENOMIC DNA]</scope>
    <source>
        <strain evidence="2 3">CBS 144469</strain>
    </source>
</reference>
<feature type="compositionally biased region" description="Basic and acidic residues" evidence="1">
    <location>
        <begin position="57"/>
        <end position="66"/>
    </location>
</feature>
<dbReference type="Proteomes" id="UP000521943">
    <property type="component" value="Unassembled WGS sequence"/>
</dbReference>
<evidence type="ECO:0000313" key="2">
    <source>
        <dbReference type="EMBL" id="KAF6751823.1"/>
    </source>
</evidence>
<proteinExistence type="predicted"/>
<feature type="compositionally biased region" description="Polar residues" evidence="1">
    <location>
        <begin position="68"/>
        <end position="80"/>
    </location>
</feature>
<gene>
    <name evidence="2" type="ORF">DFP72DRAFT_1070859</name>
</gene>
<dbReference type="OrthoDB" id="10563368at2759"/>
<protein>
    <submittedName>
        <fullName evidence="2">Uncharacterized protein</fullName>
    </submittedName>
</protein>
<accession>A0A8H6HTZ9</accession>